<proteinExistence type="predicted"/>
<dbReference type="AlphaFoldDB" id="A0A2G9ICG1"/>
<dbReference type="EMBL" id="PESN01000002">
    <property type="protein sequence ID" value="PIN27449.1"/>
    <property type="molecule type" value="Genomic_DNA"/>
</dbReference>
<gene>
    <name evidence="1" type="ORF">CUC04_08705</name>
</gene>
<accession>A0A2G9ICG1</accession>
<sequence>MRRTCDADVPISLSSDGRFIANETKKRNAAYGVSLFSFCNNAALTCSFYPFCHLSSGRENRSCAMRKHLQNRSCFVRIIPKKNTNFDLTLRKRLFCNAKPTLLPCKTAAFGTQNNRFCNALIASVLRKSFRLNKSLQFYEHVFV</sequence>
<evidence type="ECO:0000313" key="2">
    <source>
        <dbReference type="Proteomes" id="UP000230500"/>
    </source>
</evidence>
<evidence type="ECO:0000313" key="1">
    <source>
        <dbReference type="EMBL" id="PIN27449.1"/>
    </source>
</evidence>
<protein>
    <submittedName>
        <fullName evidence="1">Uncharacterized protein</fullName>
    </submittedName>
</protein>
<organism evidence="1 2">
    <name type="scientific">Prevotella intermedia</name>
    <dbReference type="NCBI Taxonomy" id="28131"/>
    <lineage>
        <taxon>Bacteria</taxon>
        <taxon>Pseudomonadati</taxon>
        <taxon>Bacteroidota</taxon>
        <taxon>Bacteroidia</taxon>
        <taxon>Bacteroidales</taxon>
        <taxon>Prevotellaceae</taxon>
        <taxon>Prevotella</taxon>
    </lineage>
</organism>
<reference evidence="1 2" key="1">
    <citation type="submission" date="2017-11" db="EMBL/GenBank/DDBJ databases">
        <title>Genome sequencing of Prevotella intermedia KCOM 2069.</title>
        <authorList>
            <person name="Kook J.-K."/>
            <person name="Park S.-N."/>
            <person name="Lim Y.K."/>
        </authorList>
    </citation>
    <scope>NUCLEOTIDE SEQUENCE [LARGE SCALE GENOMIC DNA]</scope>
    <source>
        <strain evidence="1 2">KCOM 2069</strain>
    </source>
</reference>
<dbReference type="Proteomes" id="UP000230500">
    <property type="component" value="Unassembled WGS sequence"/>
</dbReference>
<name>A0A2G9ICG1_PREIN</name>
<comment type="caution">
    <text evidence="1">The sequence shown here is derived from an EMBL/GenBank/DDBJ whole genome shotgun (WGS) entry which is preliminary data.</text>
</comment>